<evidence type="ECO:0000256" key="1">
    <source>
        <dbReference type="ARBA" id="ARBA00022741"/>
    </source>
</evidence>
<evidence type="ECO:0000256" key="2">
    <source>
        <dbReference type="ARBA" id="ARBA00022755"/>
    </source>
</evidence>
<dbReference type="Pfam" id="PF17769">
    <property type="entry name" value="PurK_C"/>
    <property type="match status" value="1"/>
</dbReference>
<dbReference type="SUPFAM" id="SSF51246">
    <property type="entry name" value="Rudiment single hybrid motif"/>
    <property type="match status" value="1"/>
</dbReference>
<feature type="binding site" evidence="4">
    <location>
        <position position="198"/>
    </location>
    <ligand>
        <name>ATP</name>
        <dbReference type="ChEBI" id="CHEBI:30616"/>
    </ligand>
</feature>
<dbReference type="EMBL" id="DSFP01000081">
    <property type="protein sequence ID" value="HEW46929.1"/>
    <property type="molecule type" value="Genomic_DNA"/>
</dbReference>
<accession>A0A7C2Z413</accession>
<reference evidence="7" key="1">
    <citation type="journal article" date="2020" name="mSystems">
        <title>Genome- and Community-Level Interaction Insights into Carbon Utilization and Element Cycling Functions of Hydrothermarchaeota in Hydrothermal Sediment.</title>
        <authorList>
            <person name="Zhou Z."/>
            <person name="Liu Y."/>
            <person name="Xu W."/>
            <person name="Pan J."/>
            <person name="Luo Z.H."/>
            <person name="Li M."/>
        </authorList>
    </citation>
    <scope>NUCLEOTIDE SEQUENCE [LARGE SCALE GENOMIC DNA]</scope>
    <source>
        <strain evidence="7">SpSt-132</strain>
    </source>
</reference>
<dbReference type="GO" id="GO:0005524">
    <property type="term" value="F:ATP binding"/>
    <property type="evidence" value="ECO:0007669"/>
    <property type="project" value="UniProtKB-UniRule"/>
</dbReference>
<comment type="function">
    <text evidence="4">Catalyzes the ATP-dependent conversion of 5-aminoimidazole ribonucleotide (AIR) and HCO(3)(-) to N5-carboxyaminoimidazole ribonucleotide (N5-CAIR).</text>
</comment>
<dbReference type="GO" id="GO:0034028">
    <property type="term" value="F:5-(carboxyamino)imidazole ribonucleotide synthase activity"/>
    <property type="evidence" value="ECO:0007669"/>
    <property type="project" value="UniProtKB-UniRule"/>
</dbReference>
<dbReference type="InterPro" id="IPR005875">
    <property type="entry name" value="PurK"/>
</dbReference>
<dbReference type="Gene3D" id="3.30.1490.20">
    <property type="entry name" value="ATP-grasp fold, A domain"/>
    <property type="match status" value="1"/>
</dbReference>
<dbReference type="GO" id="GO:0006189">
    <property type="term" value="P:'de novo' IMP biosynthetic process"/>
    <property type="evidence" value="ECO:0007669"/>
    <property type="project" value="UniProtKB-UniRule"/>
</dbReference>
<dbReference type="NCBIfam" id="NF004679">
    <property type="entry name" value="PRK06019.1-5"/>
    <property type="match status" value="1"/>
</dbReference>
<dbReference type="PANTHER" id="PTHR11609">
    <property type="entry name" value="PURINE BIOSYNTHESIS PROTEIN 6/7, PUR6/7"/>
    <property type="match status" value="1"/>
</dbReference>
<dbReference type="GO" id="GO:0004638">
    <property type="term" value="F:phosphoribosylaminoimidazole carboxylase activity"/>
    <property type="evidence" value="ECO:0007669"/>
    <property type="project" value="InterPro"/>
</dbReference>
<dbReference type="NCBIfam" id="TIGR01161">
    <property type="entry name" value="purK"/>
    <property type="match status" value="1"/>
</dbReference>
<comment type="function">
    <text evidence="5">Catalyzes the ATP-dependent conversion of 5-aminoimidazole ribonucleotide (AIR) and HCO(3)- to N5-carboxyaminoimidazole ribonucleotide (N5-CAIR).</text>
</comment>
<keyword evidence="3 4" id="KW-0067">ATP-binding</keyword>
<feature type="binding site" evidence="4">
    <location>
        <begin position="167"/>
        <end position="170"/>
    </location>
    <ligand>
        <name>ATP</name>
        <dbReference type="ChEBI" id="CHEBI:30616"/>
    </ligand>
</feature>
<proteinExistence type="inferred from homology"/>
<keyword evidence="4 5" id="KW-0436">Ligase</keyword>
<name>A0A7C2Z413_9AQUI</name>
<dbReference type="InterPro" id="IPR013815">
    <property type="entry name" value="ATP_grasp_subdomain_1"/>
</dbReference>
<dbReference type="Pfam" id="PF22660">
    <property type="entry name" value="RS_preATP-grasp-like"/>
    <property type="match status" value="1"/>
</dbReference>
<dbReference type="HAMAP" id="MF_01928">
    <property type="entry name" value="PurK"/>
    <property type="match status" value="1"/>
</dbReference>
<feature type="binding site" evidence="4">
    <location>
        <begin position="248"/>
        <end position="249"/>
    </location>
    <ligand>
        <name>ATP</name>
        <dbReference type="ChEBI" id="CHEBI:30616"/>
    </ligand>
</feature>
<dbReference type="UniPathway" id="UPA00074">
    <property type="reaction ID" value="UER00942"/>
</dbReference>
<comment type="catalytic activity">
    <reaction evidence="4 5">
        <text>5-amino-1-(5-phospho-beta-D-ribosyl)imidazole + hydrogencarbonate + ATP = 5-carboxyamino-1-(5-phospho-D-ribosyl)imidazole + ADP + phosphate + 2 H(+)</text>
        <dbReference type="Rhea" id="RHEA:19317"/>
        <dbReference type="ChEBI" id="CHEBI:15378"/>
        <dbReference type="ChEBI" id="CHEBI:17544"/>
        <dbReference type="ChEBI" id="CHEBI:30616"/>
        <dbReference type="ChEBI" id="CHEBI:43474"/>
        <dbReference type="ChEBI" id="CHEBI:58730"/>
        <dbReference type="ChEBI" id="CHEBI:137981"/>
        <dbReference type="ChEBI" id="CHEBI:456216"/>
        <dbReference type="EC" id="6.3.4.18"/>
    </reaction>
</comment>
<evidence type="ECO:0000256" key="4">
    <source>
        <dbReference type="HAMAP-Rule" id="MF_01928"/>
    </source>
</evidence>
<keyword evidence="1 4" id="KW-0547">Nucleotide-binding</keyword>
<dbReference type="InterPro" id="IPR016185">
    <property type="entry name" value="PreATP-grasp_dom_sf"/>
</dbReference>
<dbReference type="AlphaFoldDB" id="A0A7C2Z413"/>
<dbReference type="InterPro" id="IPR054350">
    <property type="entry name" value="PurT/PurK_preATP-grasp"/>
</dbReference>
<feature type="binding site" evidence="4">
    <location>
        <position position="175"/>
    </location>
    <ligand>
        <name>ATP</name>
        <dbReference type="ChEBI" id="CHEBI:30616"/>
    </ligand>
</feature>
<dbReference type="PROSITE" id="PS50975">
    <property type="entry name" value="ATP_GRASP"/>
    <property type="match status" value="1"/>
</dbReference>
<dbReference type="Pfam" id="PF02222">
    <property type="entry name" value="ATP-grasp"/>
    <property type="match status" value="1"/>
</dbReference>
<dbReference type="GO" id="GO:0046872">
    <property type="term" value="F:metal ion binding"/>
    <property type="evidence" value="ECO:0007669"/>
    <property type="project" value="InterPro"/>
</dbReference>
<feature type="binding site" evidence="4">
    <location>
        <begin position="136"/>
        <end position="142"/>
    </location>
    <ligand>
        <name>ATP</name>
        <dbReference type="ChEBI" id="CHEBI:30616"/>
    </ligand>
</feature>
<protein>
    <recommendedName>
        <fullName evidence="4 5">N5-carboxyaminoimidazole ribonucleotide synthase</fullName>
        <shortName evidence="4 5">N5-CAIR synthase</shortName>
        <ecNumber evidence="4 5">6.3.4.18</ecNumber>
    </recommendedName>
    <alternativeName>
        <fullName evidence="4 5">5-(carboxyamino)imidazole ribonucleotide synthetase</fullName>
    </alternativeName>
</protein>
<comment type="caution">
    <text evidence="7">The sequence shown here is derived from an EMBL/GenBank/DDBJ whole genome shotgun (WGS) entry which is preliminary data.</text>
</comment>
<comment type="subunit">
    <text evidence="4 5">Homodimer.</text>
</comment>
<dbReference type="InterPro" id="IPR011761">
    <property type="entry name" value="ATP-grasp"/>
</dbReference>
<evidence type="ECO:0000256" key="3">
    <source>
        <dbReference type="ARBA" id="ARBA00022840"/>
    </source>
</evidence>
<comment type="pathway">
    <text evidence="4 5">Purine metabolism; IMP biosynthesis via de novo pathway; 5-amino-1-(5-phospho-D-ribosyl)imidazole-4-carboxylate from 5-amino-1-(5-phospho-D-ribosyl)imidazole (N5-CAIR route): step 1/2.</text>
</comment>
<gene>
    <name evidence="4 5" type="primary">purK</name>
    <name evidence="7" type="ORF">ENO47_09780</name>
</gene>
<dbReference type="InterPro" id="IPR011054">
    <property type="entry name" value="Rudment_hybrid_motif"/>
</dbReference>
<dbReference type="EC" id="6.3.4.18" evidence="4 5"/>
<evidence type="ECO:0000256" key="5">
    <source>
        <dbReference type="RuleBase" id="RU361200"/>
    </source>
</evidence>
<evidence type="ECO:0000259" key="6">
    <source>
        <dbReference type="PROSITE" id="PS50975"/>
    </source>
</evidence>
<dbReference type="InterPro" id="IPR040686">
    <property type="entry name" value="PurK_C"/>
</dbReference>
<feature type="binding site" evidence="4">
    <location>
        <position position="92"/>
    </location>
    <ligand>
        <name>ATP</name>
        <dbReference type="ChEBI" id="CHEBI:30616"/>
    </ligand>
</feature>
<dbReference type="Gene3D" id="3.40.50.20">
    <property type="match status" value="1"/>
</dbReference>
<dbReference type="PANTHER" id="PTHR11609:SF5">
    <property type="entry name" value="PHOSPHORIBOSYLAMINOIMIDAZOLE CARBOXYLASE"/>
    <property type="match status" value="1"/>
</dbReference>
<feature type="binding site" evidence="4">
    <location>
        <position position="131"/>
    </location>
    <ligand>
        <name>ATP</name>
        <dbReference type="ChEBI" id="CHEBI:30616"/>
    </ligand>
</feature>
<dbReference type="SUPFAM" id="SSF56059">
    <property type="entry name" value="Glutathione synthetase ATP-binding domain-like"/>
    <property type="match status" value="1"/>
</dbReference>
<feature type="domain" description="ATP-grasp" evidence="6">
    <location>
        <begin position="96"/>
        <end position="278"/>
    </location>
</feature>
<organism evidence="7">
    <name type="scientific">Hydrogenobacter sp</name>
    <dbReference type="NCBI Taxonomy" id="2152829"/>
    <lineage>
        <taxon>Bacteria</taxon>
        <taxon>Pseudomonadati</taxon>
        <taxon>Aquificota</taxon>
        <taxon>Aquificia</taxon>
        <taxon>Aquificales</taxon>
        <taxon>Aquificaceae</taxon>
        <taxon>Hydrogenobacter</taxon>
    </lineage>
</organism>
<evidence type="ECO:0000313" key="7">
    <source>
        <dbReference type="EMBL" id="HEW46929.1"/>
    </source>
</evidence>
<dbReference type="Gene3D" id="3.30.470.20">
    <property type="entry name" value="ATP-grasp fold, B domain"/>
    <property type="match status" value="1"/>
</dbReference>
<dbReference type="InterPro" id="IPR003135">
    <property type="entry name" value="ATP-grasp_carboxylate-amine"/>
</dbReference>
<comment type="similarity">
    <text evidence="4 5">Belongs to the PurK/PurT family.</text>
</comment>
<dbReference type="SUPFAM" id="SSF52440">
    <property type="entry name" value="PreATP-grasp domain"/>
    <property type="match status" value="1"/>
</dbReference>
<keyword evidence="2 4" id="KW-0658">Purine biosynthesis</keyword>
<sequence length="360" mass="41451">MRVGILGGGQLGWMTILEGRKLGFEFFVLDPDPKAPASRIADRWFSPEEAEDFIKACHVITYEFEHIEEDILEKVYDLTTPSLNVLELKRSRIREKEFYRKSGYPTPEFVVAKWEDLKEKVQSFGFPCVVKAERLGYDGKGQYRVYYKEDVENIIKNHGPEEGFLIERLIDFSFEFSLIGVRDTKGNARLYPLTVNHHENGILLYNSTRQFQLKEAEDIVFSLMEDLNLVGLLAVEFFYTWNGKVLINEFAPRPHNTGHYSLDGCYTSQFENLIRAICGMPLGSTRLKAPSGMVNILGLSLEDMDLNALLSIEGTKLYWYGKEKKPRRKMGHINLVASTEQEVEEKIEKLINLIYSHEPS</sequence>